<dbReference type="PATRIC" id="fig|1245471.3.peg.2793"/>
<evidence type="ECO:0000256" key="4">
    <source>
        <dbReference type="ARBA" id="ARBA00022989"/>
    </source>
</evidence>
<keyword evidence="9" id="KW-1185">Reference proteome</keyword>
<dbReference type="PANTHER" id="PTHR42718:SF9">
    <property type="entry name" value="MAJOR FACILITATOR SUPERFAMILY MULTIDRUG TRANSPORTER MFSC"/>
    <property type="match status" value="1"/>
</dbReference>
<dbReference type="PANTHER" id="PTHR42718">
    <property type="entry name" value="MAJOR FACILITATOR SUPERFAMILY MULTIDRUG TRANSPORTER MFSC"/>
    <property type="match status" value="1"/>
</dbReference>
<feature type="transmembrane region" description="Helical" evidence="6">
    <location>
        <begin position="132"/>
        <end position="151"/>
    </location>
</feature>
<dbReference type="InterPro" id="IPR036259">
    <property type="entry name" value="MFS_trans_sf"/>
</dbReference>
<feature type="transmembrane region" description="Helical" evidence="6">
    <location>
        <begin position="46"/>
        <end position="63"/>
    </location>
</feature>
<dbReference type="KEGG" id="pre:PCA10_27570"/>
<keyword evidence="5 6" id="KW-0472">Membrane</keyword>
<dbReference type="PROSITE" id="PS50850">
    <property type="entry name" value="MFS"/>
    <property type="match status" value="1"/>
</dbReference>
<dbReference type="Gene3D" id="1.20.1250.20">
    <property type="entry name" value="MFS general substrate transporter like domains"/>
    <property type="match status" value="1"/>
</dbReference>
<evidence type="ECO:0000256" key="5">
    <source>
        <dbReference type="ARBA" id="ARBA00023136"/>
    </source>
</evidence>
<dbReference type="GO" id="GO:0016020">
    <property type="term" value="C:membrane"/>
    <property type="evidence" value="ECO:0007669"/>
    <property type="project" value="UniProtKB-SubCell"/>
</dbReference>
<feature type="transmembrane region" description="Helical" evidence="6">
    <location>
        <begin position="195"/>
        <end position="217"/>
    </location>
</feature>
<dbReference type="PROSITE" id="PS00216">
    <property type="entry name" value="SUGAR_TRANSPORT_1"/>
    <property type="match status" value="1"/>
</dbReference>
<dbReference type="EMBL" id="AP013068">
    <property type="protein sequence ID" value="BAN48489.1"/>
    <property type="molecule type" value="Genomic_DNA"/>
</dbReference>
<organism evidence="8 9">
    <name type="scientific">Metapseudomonas resinovorans NBRC 106553</name>
    <dbReference type="NCBI Taxonomy" id="1245471"/>
    <lineage>
        <taxon>Bacteria</taxon>
        <taxon>Pseudomonadati</taxon>
        <taxon>Pseudomonadota</taxon>
        <taxon>Gammaproteobacteria</taxon>
        <taxon>Pseudomonadales</taxon>
        <taxon>Pseudomonadaceae</taxon>
        <taxon>Metapseudomonas</taxon>
    </lineage>
</organism>
<feature type="transmembrane region" description="Helical" evidence="6">
    <location>
        <begin position="75"/>
        <end position="92"/>
    </location>
</feature>
<dbReference type="Pfam" id="PF07690">
    <property type="entry name" value="MFS_1"/>
    <property type="match status" value="1"/>
</dbReference>
<dbReference type="Gene3D" id="1.20.1720.10">
    <property type="entry name" value="Multidrug resistance protein D"/>
    <property type="match status" value="1"/>
</dbReference>
<evidence type="ECO:0000313" key="8">
    <source>
        <dbReference type="EMBL" id="BAN48489.1"/>
    </source>
</evidence>
<dbReference type="CDD" id="cd17321">
    <property type="entry name" value="MFS_MMR_MDR_like"/>
    <property type="match status" value="1"/>
</dbReference>
<protein>
    <recommendedName>
        <fullName evidence="7">Major facilitator superfamily (MFS) profile domain-containing protein</fullName>
    </recommendedName>
</protein>
<evidence type="ECO:0000256" key="1">
    <source>
        <dbReference type="ARBA" id="ARBA00004141"/>
    </source>
</evidence>
<evidence type="ECO:0000256" key="6">
    <source>
        <dbReference type="SAM" id="Phobius"/>
    </source>
</evidence>
<keyword evidence="4 6" id="KW-1133">Transmembrane helix</keyword>
<sequence length="524" mass="55169">MSPRIAWRIYAVLLFSTFVTIEAMTFQAPALPSIVRHYGVSMNSSALIILVFFVASTTCSPIMGRLADAIGRKKMLMIGLVVFSASEFAAAVSPTFELLLAARLLQGVGVACIIPVVLAYIGFLFPDERRGMALGIFTAAMSLGATTGALLGGLLVDAFGWQIIYWLSGLLGVVGLLLIAALVPETTVLGQRRGYDLGGSLLLFLALGGLLSIPTAASKLGPTSPYTLAALVIGVVAALLLWKLEQRVADPVIDIGILRNPAFTLPAGLYLLSVMCLAGLTYSLAFFISERPGGSASQVGFINMCVYGCSMISAPIAGRLADKYDCRRIVVVSMFAILLGMLTISTIRLSTPLWMIAGIVVLIGFANGMKTPALMKLMMSAVPRAKLAAGSGLFTMMKDFGSPAGATFGLGVFGSAVTLIAQQSIQERASQIGASPELLGQLARIDQTTPSPELSAQLQKLGVDASELLLAGRLDGLASAIPWVTGSLVAVLVLMLLLSLRLQRRPVQANNTPHQPANVPEALR</sequence>
<proteinExistence type="predicted"/>
<feature type="transmembrane region" description="Helical" evidence="6">
    <location>
        <begin position="329"/>
        <end position="347"/>
    </location>
</feature>
<dbReference type="STRING" id="1245471.PCA10_27570"/>
<evidence type="ECO:0000313" key="9">
    <source>
        <dbReference type="Proteomes" id="UP000015503"/>
    </source>
</evidence>
<accession>S6BH66</accession>
<dbReference type="GO" id="GO:0022857">
    <property type="term" value="F:transmembrane transporter activity"/>
    <property type="evidence" value="ECO:0007669"/>
    <property type="project" value="InterPro"/>
</dbReference>
<feature type="domain" description="Major facilitator superfamily (MFS) profile" evidence="7">
    <location>
        <begin position="9"/>
        <end position="505"/>
    </location>
</feature>
<evidence type="ECO:0000256" key="3">
    <source>
        <dbReference type="ARBA" id="ARBA00022692"/>
    </source>
</evidence>
<feature type="transmembrane region" description="Helical" evidence="6">
    <location>
        <begin position="104"/>
        <end position="125"/>
    </location>
</feature>
<dbReference type="InterPro" id="IPR005829">
    <property type="entry name" value="Sugar_transporter_CS"/>
</dbReference>
<feature type="transmembrane region" description="Helical" evidence="6">
    <location>
        <begin position="400"/>
        <end position="421"/>
    </location>
</feature>
<dbReference type="SUPFAM" id="SSF103473">
    <property type="entry name" value="MFS general substrate transporter"/>
    <property type="match status" value="1"/>
</dbReference>
<reference evidence="8 9" key="1">
    <citation type="journal article" date="2013" name="Genome Announc.">
        <title>Complete Genome Sequence of the Carbazole Degrader Pseudomonas resinovorans Strain CA10 (NBRC 106553).</title>
        <authorList>
            <person name="Shintani M."/>
            <person name="Hosoyama A."/>
            <person name="Ohji S."/>
            <person name="Tsuchikane K."/>
            <person name="Takarada H."/>
            <person name="Yamazoe A."/>
            <person name="Fujita N."/>
            <person name="Nojiri H."/>
        </authorList>
    </citation>
    <scope>NUCLEOTIDE SEQUENCE [LARGE SCALE GENOMIC DNA]</scope>
    <source>
        <strain evidence="8 9">NBRC 106553</strain>
    </source>
</reference>
<feature type="transmembrane region" description="Helical" evidence="6">
    <location>
        <begin position="353"/>
        <end position="369"/>
    </location>
</feature>
<feature type="transmembrane region" description="Helical" evidence="6">
    <location>
        <begin position="263"/>
        <end position="288"/>
    </location>
</feature>
<evidence type="ECO:0000256" key="2">
    <source>
        <dbReference type="ARBA" id="ARBA00022448"/>
    </source>
</evidence>
<feature type="transmembrane region" description="Helical" evidence="6">
    <location>
        <begin position="223"/>
        <end position="242"/>
    </location>
</feature>
<evidence type="ECO:0000259" key="7">
    <source>
        <dbReference type="PROSITE" id="PS50850"/>
    </source>
</evidence>
<gene>
    <name evidence="8" type="ORF">PCA10_27570</name>
</gene>
<keyword evidence="3 6" id="KW-0812">Transmembrane</keyword>
<dbReference type="InterPro" id="IPR011701">
    <property type="entry name" value="MFS"/>
</dbReference>
<dbReference type="Proteomes" id="UP000015503">
    <property type="component" value="Chromosome"/>
</dbReference>
<comment type="subcellular location">
    <subcellularLocation>
        <location evidence="1">Membrane</location>
        <topology evidence="1">Multi-pass membrane protein</topology>
    </subcellularLocation>
</comment>
<feature type="transmembrane region" description="Helical" evidence="6">
    <location>
        <begin position="480"/>
        <end position="500"/>
    </location>
</feature>
<feature type="transmembrane region" description="Helical" evidence="6">
    <location>
        <begin position="300"/>
        <end position="317"/>
    </location>
</feature>
<dbReference type="InterPro" id="IPR020846">
    <property type="entry name" value="MFS_dom"/>
</dbReference>
<dbReference type="eggNOG" id="COG2814">
    <property type="taxonomic scope" value="Bacteria"/>
</dbReference>
<dbReference type="HOGENOM" id="CLU_000960_28_3_6"/>
<name>S6BH66_METRE</name>
<keyword evidence="2" id="KW-0813">Transport</keyword>
<feature type="transmembrane region" description="Helical" evidence="6">
    <location>
        <begin position="163"/>
        <end position="183"/>
    </location>
</feature>
<dbReference type="AlphaFoldDB" id="S6BH66"/>